<dbReference type="GO" id="GO:0005737">
    <property type="term" value="C:cytoplasm"/>
    <property type="evidence" value="ECO:0007669"/>
    <property type="project" value="UniProtKB-ARBA"/>
</dbReference>
<dbReference type="Gene3D" id="2.30.30.40">
    <property type="entry name" value="SH3 Domains"/>
    <property type="match status" value="1"/>
</dbReference>
<comment type="caution">
    <text evidence="13">The sequence shown here is derived from an EMBL/GenBank/DDBJ whole genome shotgun (WGS) entry which is preliminary data.</text>
</comment>
<protein>
    <recommendedName>
        <fullName evidence="12">SH3 domain-containing protein</fullName>
    </recommendedName>
</protein>
<evidence type="ECO:0000256" key="5">
    <source>
        <dbReference type="ARBA" id="ARBA00022490"/>
    </source>
</evidence>
<dbReference type="Gene3D" id="1.20.58.60">
    <property type="match status" value="14"/>
</dbReference>
<dbReference type="FunFam" id="1.20.58.60:FF:000007">
    <property type="entry name" value="Spectrin alpha chain non-erythrocytic 1"/>
    <property type="match status" value="1"/>
</dbReference>
<dbReference type="Pfam" id="PF00018">
    <property type="entry name" value="SH3_1"/>
    <property type="match status" value="1"/>
</dbReference>
<gene>
    <name evidence="13" type="ORF">KGM_201618</name>
</gene>
<evidence type="ECO:0000256" key="9">
    <source>
        <dbReference type="ARBA" id="ARBA00023212"/>
    </source>
</evidence>
<evidence type="ECO:0000256" key="10">
    <source>
        <dbReference type="PROSITE-ProRule" id="PRU00192"/>
    </source>
</evidence>
<feature type="coiled-coil region" evidence="11">
    <location>
        <begin position="817"/>
        <end position="847"/>
    </location>
</feature>
<evidence type="ECO:0000313" key="14">
    <source>
        <dbReference type="Proteomes" id="UP000007151"/>
    </source>
</evidence>
<dbReference type="InterPro" id="IPR018159">
    <property type="entry name" value="Spectrin/alpha-actinin"/>
</dbReference>
<keyword evidence="11" id="KW-0175">Coiled coil</keyword>
<feature type="coiled-coil region" evidence="11">
    <location>
        <begin position="1842"/>
        <end position="1876"/>
    </location>
</feature>
<keyword evidence="14" id="KW-1185">Reference proteome</keyword>
<keyword evidence="5" id="KW-0963">Cytoplasm</keyword>
<organism evidence="13 14">
    <name type="scientific">Danaus plexippus plexippus</name>
    <dbReference type="NCBI Taxonomy" id="278856"/>
    <lineage>
        <taxon>Eukaryota</taxon>
        <taxon>Metazoa</taxon>
        <taxon>Ecdysozoa</taxon>
        <taxon>Arthropoda</taxon>
        <taxon>Hexapoda</taxon>
        <taxon>Insecta</taxon>
        <taxon>Pterygota</taxon>
        <taxon>Neoptera</taxon>
        <taxon>Endopterygota</taxon>
        <taxon>Lepidoptera</taxon>
        <taxon>Glossata</taxon>
        <taxon>Ditrysia</taxon>
        <taxon>Papilionoidea</taxon>
        <taxon>Nymphalidae</taxon>
        <taxon>Danainae</taxon>
        <taxon>Danaini</taxon>
        <taxon>Danaina</taxon>
        <taxon>Danaus</taxon>
        <taxon>Danaus</taxon>
    </lineage>
</organism>
<feature type="coiled-coil region" evidence="11">
    <location>
        <begin position="900"/>
        <end position="953"/>
    </location>
</feature>
<dbReference type="InterPro" id="IPR036028">
    <property type="entry name" value="SH3-like_dom_sf"/>
</dbReference>
<dbReference type="GO" id="GO:0005856">
    <property type="term" value="C:cytoskeleton"/>
    <property type="evidence" value="ECO:0007669"/>
    <property type="project" value="UniProtKB-SubCell"/>
</dbReference>
<evidence type="ECO:0000313" key="13">
    <source>
        <dbReference type="EMBL" id="OWR48875.1"/>
    </source>
</evidence>
<dbReference type="InterPro" id="IPR001452">
    <property type="entry name" value="SH3_domain"/>
</dbReference>
<keyword evidence="9" id="KW-0206">Cytoskeleton</keyword>
<name>A0A212F560_DANPL</name>
<dbReference type="EMBL" id="AGBW02010239">
    <property type="protein sequence ID" value="OWR48875.1"/>
    <property type="molecule type" value="Genomic_DNA"/>
</dbReference>
<dbReference type="CDD" id="cd00174">
    <property type="entry name" value="SH3"/>
    <property type="match status" value="1"/>
</dbReference>
<evidence type="ECO:0000256" key="2">
    <source>
        <dbReference type="ARBA" id="ARBA00006826"/>
    </source>
</evidence>
<dbReference type="CDD" id="cd00176">
    <property type="entry name" value="SPEC"/>
    <property type="match status" value="8"/>
</dbReference>
<dbReference type="Pfam" id="PF00435">
    <property type="entry name" value="Spectrin"/>
    <property type="match status" value="15"/>
</dbReference>
<comment type="subcellular location">
    <subcellularLocation>
        <location evidence="1">Cytoplasm</location>
        <location evidence="1">Cytoskeleton</location>
    </subcellularLocation>
</comment>
<evidence type="ECO:0000256" key="11">
    <source>
        <dbReference type="SAM" id="Coils"/>
    </source>
</evidence>
<dbReference type="SMART" id="SM00150">
    <property type="entry name" value="SPEC"/>
    <property type="match status" value="16"/>
</dbReference>
<evidence type="ECO:0000259" key="12">
    <source>
        <dbReference type="PROSITE" id="PS50002"/>
    </source>
</evidence>
<keyword evidence="7" id="KW-0677">Repeat</keyword>
<keyword evidence="6" id="KW-0597">Phosphoprotein</keyword>
<keyword evidence="8" id="KW-0009">Actin-binding</keyword>
<dbReference type="SUPFAM" id="SSF46966">
    <property type="entry name" value="Spectrin repeat"/>
    <property type="match status" value="14"/>
</dbReference>
<keyword evidence="4" id="KW-0117">Actin capping</keyword>
<dbReference type="SUPFAM" id="SSF50044">
    <property type="entry name" value="SH3-domain"/>
    <property type="match status" value="1"/>
</dbReference>
<evidence type="ECO:0000256" key="7">
    <source>
        <dbReference type="ARBA" id="ARBA00022737"/>
    </source>
</evidence>
<evidence type="ECO:0000256" key="1">
    <source>
        <dbReference type="ARBA" id="ARBA00004245"/>
    </source>
</evidence>
<dbReference type="PANTHER" id="PTHR11915">
    <property type="entry name" value="SPECTRIN/FILAMIN RELATED CYTOSKELETAL PROTEIN"/>
    <property type="match status" value="1"/>
</dbReference>
<feature type="domain" description="SH3" evidence="12">
    <location>
        <begin position="227"/>
        <end position="284"/>
    </location>
</feature>
<dbReference type="GO" id="GO:0051693">
    <property type="term" value="P:actin filament capping"/>
    <property type="evidence" value="ECO:0007669"/>
    <property type="project" value="UniProtKB-KW"/>
</dbReference>
<evidence type="ECO:0000256" key="3">
    <source>
        <dbReference type="ARBA" id="ARBA00022443"/>
    </source>
</evidence>
<reference evidence="13 14" key="1">
    <citation type="journal article" date="2011" name="Cell">
        <title>The monarch butterfly genome yields insights into long-distance migration.</title>
        <authorList>
            <person name="Zhan S."/>
            <person name="Merlin C."/>
            <person name="Boore J.L."/>
            <person name="Reppert S.M."/>
        </authorList>
    </citation>
    <scope>NUCLEOTIDE SEQUENCE [LARGE SCALE GENOMIC DNA]</scope>
    <source>
        <strain evidence="13">F-2</strain>
    </source>
</reference>
<sequence>MNLYQFLEDHEEEEGWVIEKQRICRAEVAAKDLRAVTALRQKHTALMHELRARDLVAQRHRAKGQSLIESKHPKSGEIERRLASLAQQWEILRQLADDREKQLADAAEAHQFYGDANEAESWMREKRALVASSDCGRDVAGAAALLARQRVLHDELRAHGAELRALAAAADRLTKNGIHTLQLPMEVESVAGEQEDEWSSESRLVPTEVWEEEPVERLEHRTVTEQRSVSQVKALYAFSGQGISIAKGEVMFLISKTNPDWWSVRKADRTDGFVPANYVREIEPRVVPVQVRRPEKVRTVQRVKKTVLVKQVVQVRRTPARRTRLPPPDRHPPVQQRMEHIQQEYEELLKLSEARRLQLEDAIKLYSFFAECDDFDKWIRDKEKMLRTDEPQDSVDNAKRMYEKFVTDLSAASKRLESIEAAAEELVAAEHGQAARAAARRQQLRQQWDRLLRLKQQKEKSLEGASSVELFNRTCDEALEWMSEKERQLADGSASAADLRTVRALQRRHAQLERELQPLRDRLHTVTLLADSVKSQYPSERSNVEARQRQLCSSWERCEAQAAERRARLESAVGHQVFANGASQLQDWIQKIRSQVSSEVRASDVATAESLLKDHQDVLDDIKAHKDEFKEVINLGQQLVATNPALTDVADTVKMLQQEQDAVMKEWQAKEQVLQQCLQLQSFNREADQIDAASGAHEAVLNYNDYGSSVDEAEAYLKRQEEVEARLSAQDERVAAFAARAHALIVAKPPHYAKEHIQSRCDSVVSRREAVRHAAAARRRALLANLAHHQFLASVDELQTWIQDKTRTATDQSYRELANLERKLQKHEAFERELQANEKQLRNVESIGLSLQKSDPGHAEEVSSRLQALQVAWAALVAASRDKGAKLRQASQQRIHRRSVEDAKARLAEVERALNSTELGSDLRSCKRLLLLHQALEQELSQCEQRAESLAAQGSDLVSSGHFDGAAIERDSAALLQAARALRPRAAERRQALETSLQLHKFAAEVSGELAWVSERQGAASSTTLPGDLHAAQAAQKKHAKLRAELEGRRPIVERVLHRGKELDTHPQAGKIKQLCKELEEAYSSVSSAAEERAARLEAALKAQQFLHDAAEVDSWLADKAAALASADVGNDRHRATQLLTRHKAVELELDTYAAIIAEMGHVAQSMASGGHPEGAALVTRHDQLAGSLARLQRLAASRQAALMESVCRHEYLAESAELEEWVAEQQAAASSEDYGQDYEHLLVRDVISWSSSLRSEMSSPAAARSAAAAQAQRAHHDALRAEIDARDDGFKDVLARGQRLLEEEHPNSARGTAAQWQLLKRPAAVDVRPEYSLLPTESRRYCTLSTDEIEERCRAVVEERGRLANSWAARQVALDQLIDWHCFLRDAKQLHALCAAQEAALGSEISPTSSVEEVEHQLKKHEAFEKLLATQDEKLSTLNSHGDKLLQQNHVESARIQEELAAVNDRRKKLYVAVGVRRGALLRARARAQFTRDAAEARSWVADKMAQLQLITGEVTDLEDKIKKLQRHQAFTAELAANRARLEEVGQLAKELEPDREVAKELEQLEREWRTLEDAAEQRGRGLEEAQDILEFNQHLDKIEAWIRDKELMVQANETGRDYEHCTALLRKLDDLDSDMKVDDKHVKSVQALADKLLQQGPTQHAANVAARRDGVLLKWRALTGALQRYRERLAAALQLHSFNRDVQETSERLSRKAALFRSEECGRDLSAAHELRRRLDAAVREAGTIRDRIHQLKNDGSALARSHPEQREIIESQLSQLDEGWEQLQKLAAARSDMLDDAVKEHKFEENLKELEVWVTETVKRLDRAEPDSVTDAQAQLEHLHETKAEIDGRQKAISSLQKEAEQAQELEKVKRVEKLAAGLDQAWLQRKQYLTQV</sequence>
<dbReference type="GO" id="GO:0003779">
    <property type="term" value="F:actin binding"/>
    <property type="evidence" value="ECO:0007669"/>
    <property type="project" value="UniProtKB-KW"/>
</dbReference>
<dbReference type="FunFam" id="1.20.58.60:FF:000191">
    <property type="entry name" value="Spectrin, beta, non-erythrocytic 5"/>
    <property type="match status" value="1"/>
</dbReference>
<dbReference type="InParanoid" id="A0A212F560"/>
<dbReference type="SMART" id="SM00326">
    <property type="entry name" value="SH3"/>
    <property type="match status" value="1"/>
</dbReference>
<proteinExistence type="inferred from homology"/>
<evidence type="ECO:0000256" key="4">
    <source>
        <dbReference type="ARBA" id="ARBA00022467"/>
    </source>
</evidence>
<comment type="similarity">
    <text evidence="2">Belongs to the spectrin family.</text>
</comment>
<keyword evidence="3 10" id="KW-0728">SH3 domain</keyword>
<dbReference type="PROSITE" id="PS50002">
    <property type="entry name" value="SH3"/>
    <property type="match status" value="1"/>
</dbReference>
<dbReference type="STRING" id="278856.A0A212F560"/>
<dbReference type="Proteomes" id="UP000007151">
    <property type="component" value="Unassembled WGS sequence"/>
</dbReference>
<evidence type="ECO:0000256" key="8">
    <source>
        <dbReference type="ARBA" id="ARBA00023203"/>
    </source>
</evidence>
<dbReference type="InterPro" id="IPR002017">
    <property type="entry name" value="Spectrin_repeat"/>
</dbReference>
<dbReference type="eggNOG" id="KOG0517">
    <property type="taxonomic scope" value="Eukaryota"/>
</dbReference>
<evidence type="ECO:0000256" key="6">
    <source>
        <dbReference type="ARBA" id="ARBA00022553"/>
    </source>
</evidence>
<accession>A0A212F560</accession>
<dbReference type="KEGG" id="dpl:KGM_201618"/>